<dbReference type="PANTHER" id="PTHR40072:SF1">
    <property type="entry name" value="MOLYBDOPTERIN-GUANINE DINUCLEOTIDE BIOSYNTHESIS ADAPTER PROTEIN"/>
    <property type="match status" value="1"/>
</dbReference>
<comment type="caution">
    <text evidence="2">The sequence shown here is derived from an EMBL/GenBank/DDBJ whole genome shotgun (WGS) entry which is preliminary data.</text>
</comment>
<sequence length="87" mass="9470">MYLGICGPSNSGKTTLICNLLKALKDVKVAVVKHTPHGIDIKGKDSSLFKEAGAEEVVLIGDEVVHFKKNSNLFKVLEELSGKYELI</sequence>
<dbReference type="GO" id="GO:0006777">
    <property type="term" value="P:Mo-molybdopterin cofactor biosynthetic process"/>
    <property type="evidence" value="ECO:0007669"/>
    <property type="project" value="InterPro"/>
</dbReference>
<dbReference type="InterPro" id="IPR027417">
    <property type="entry name" value="P-loop_NTPase"/>
</dbReference>
<accession>A0A7J3T912</accession>
<dbReference type="PANTHER" id="PTHR40072">
    <property type="entry name" value="MOLYBDOPTERIN-GUANINE DINUCLEOTIDE BIOSYNTHESIS ADAPTER PROTEIN-RELATED"/>
    <property type="match status" value="1"/>
</dbReference>
<dbReference type="EMBL" id="DRTM01000037">
    <property type="protein sequence ID" value="HHE75590.1"/>
    <property type="molecule type" value="Genomic_DNA"/>
</dbReference>
<evidence type="ECO:0000313" key="2">
    <source>
        <dbReference type="EMBL" id="HHE75590.1"/>
    </source>
</evidence>
<reference evidence="2" key="1">
    <citation type="journal article" date="2020" name="mSystems">
        <title>Genome- and Community-Level Interaction Insights into Carbon Utilization and Element Cycling Functions of Hydrothermarchaeota in Hydrothermal Sediment.</title>
        <authorList>
            <person name="Zhou Z."/>
            <person name="Liu Y."/>
            <person name="Xu W."/>
            <person name="Pan J."/>
            <person name="Luo Z.H."/>
            <person name="Li M."/>
        </authorList>
    </citation>
    <scope>NUCLEOTIDE SEQUENCE [LARGE SCALE GENOMIC DNA]</scope>
    <source>
        <strain evidence="2">HyVt-85</strain>
    </source>
</reference>
<gene>
    <name evidence="2" type="ORF">ENL31_00495</name>
</gene>
<feature type="non-terminal residue" evidence="2">
    <location>
        <position position="87"/>
    </location>
</feature>
<evidence type="ECO:0000259" key="1">
    <source>
        <dbReference type="Pfam" id="PF03205"/>
    </source>
</evidence>
<dbReference type="Proteomes" id="UP000886130">
    <property type="component" value="Unassembled WGS sequence"/>
</dbReference>
<feature type="domain" description="Molybdopterin-guanine dinucleotide biosynthesis protein B (MobB)" evidence="1">
    <location>
        <begin position="3"/>
        <end position="72"/>
    </location>
</feature>
<name>A0A7J3T912_9ARCH</name>
<dbReference type="Gene3D" id="3.40.50.300">
    <property type="entry name" value="P-loop containing nucleotide triphosphate hydrolases"/>
    <property type="match status" value="1"/>
</dbReference>
<dbReference type="SUPFAM" id="SSF52540">
    <property type="entry name" value="P-loop containing nucleoside triphosphate hydrolases"/>
    <property type="match status" value="1"/>
</dbReference>
<proteinExistence type="predicted"/>
<dbReference type="AlphaFoldDB" id="A0A7J3T912"/>
<organism evidence="2">
    <name type="scientific">Candidatus Aciduliprofundum boonei</name>
    <dbReference type="NCBI Taxonomy" id="379547"/>
    <lineage>
        <taxon>Archaea</taxon>
        <taxon>Methanobacteriati</taxon>
        <taxon>Thermoplasmatota</taxon>
        <taxon>DHVE2 group</taxon>
        <taxon>Candidatus Aciduliprofundum</taxon>
    </lineage>
</organism>
<dbReference type="GO" id="GO:0005525">
    <property type="term" value="F:GTP binding"/>
    <property type="evidence" value="ECO:0007669"/>
    <property type="project" value="InterPro"/>
</dbReference>
<dbReference type="InterPro" id="IPR004435">
    <property type="entry name" value="MobB_dom"/>
</dbReference>
<protein>
    <submittedName>
        <fullName evidence="2">Molybdopterin-guanine dinucleotide biosynthesis protein B</fullName>
    </submittedName>
</protein>
<dbReference type="Pfam" id="PF03205">
    <property type="entry name" value="MobB"/>
    <property type="match status" value="1"/>
</dbReference>
<dbReference type="InterPro" id="IPR052539">
    <property type="entry name" value="MGD_biosynthesis_adapter"/>
</dbReference>